<protein>
    <submittedName>
        <fullName evidence="2">Fatty acid synthase subunit beta</fullName>
    </submittedName>
</protein>
<gene>
    <name evidence="2" type="primary">FAS1_0</name>
    <name evidence="2" type="ORF">DBV05_g10686</name>
</gene>
<feature type="non-terminal residue" evidence="2">
    <location>
        <position position="1"/>
    </location>
</feature>
<evidence type="ECO:0000313" key="3">
    <source>
        <dbReference type="Proteomes" id="UP000325902"/>
    </source>
</evidence>
<comment type="caution">
    <text evidence="2">The sequence shown here is derived from an EMBL/GenBank/DDBJ whole genome shotgun (WGS) entry which is preliminary data.</text>
</comment>
<dbReference type="Gene3D" id="6.10.140.1400">
    <property type="match status" value="1"/>
</dbReference>
<dbReference type="GO" id="GO:0016740">
    <property type="term" value="F:transferase activity"/>
    <property type="evidence" value="ECO:0007669"/>
    <property type="project" value="UniProtKB-KW"/>
</dbReference>
<keyword evidence="1" id="KW-0808">Transferase</keyword>
<reference evidence="2 3" key="1">
    <citation type="journal article" date="2019" name="Sci. Rep.">
        <title>A multi-omics analysis of the grapevine pathogen Lasiodiplodia theobromae reveals that temperature affects the expression of virulence- and pathogenicity-related genes.</title>
        <authorList>
            <person name="Felix C."/>
            <person name="Meneses R."/>
            <person name="Goncalves M.F.M."/>
            <person name="Tilleman L."/>
            <person name="Duarte A.S."/>
            <person name="Jorrin-Novo J.V."/>
            <person name="Van de Peer Y."/>
            <person name="Deforce D."/>
            <person name="Van Nieuwerburgh F."/>
            <person name="Esteves A.C."/>
            <person name="Alves A."/>
        </authorList>
    </citation>
    <scope>NUCLEOTIDE SEQUENCE [LARGE SCALE GENOMIC DNA]</scope>
    <source>
        <strain evidence="2 3">LA-SOL3</strain>
    </source>
</reference>
<evidence type="ECO:0000256" key="1">
    <source>
        <dbReference type="ARBA" id="ARBA00022679"/>
    </source>
</evidence>
<sequence length="98" mass="10567">LPRPIDLERGAATIPLKGIDVPFHSSHLLHGVQPYRNFLRRSIAAEDVDPSKLVGRYVPNVTAKPFGLDEEYVALVGRVTGSPVLGRLVGRSAEVVAA</sequence>
<organism evidence="2 3">
    <name type="scientific">Lasiodiplodia theobromae</name>
    <dbReference type="NCBI Taxonomy" id="45133"/>
    <lineage>
        <taxon>Eukaryota</taxon>
        <taxon>Fungi</taxon>
        <taxon>Dikarya</taxon>
        <taxon>Ascomycota</taxon>
        <taxon>Pezizomycotina</taxon>
        <taxon>Dothideomycetes</taxon>
        <taxon>Dothideomycetes incertae sedis</taxon>
        <taxon>Botryosphaeriales</taxon>
        <taxon>Botryosphaeriaceae</taxon>
        <taxon>Lasiodiplodia</taxon>
    </lineage>
</organism>
<accession>A0A5N5CZB5</accession>
<dbReference type="AlphaFoldDB" id="A0A5N5CZB5"/>
<evidence type="ECO:0000313" key="2">
    <source>
        <dbReference type="EMBL" id="KAB2570666.1"/>
    </source>
</evidence>
<dbReference type="PANTHER" id="PTHR10982">
    <property type="entry name" value="MALONYL COA-ACYL CARRIER PROTEIN TRANSACYLASE"/>
    <property type="match status" value="1"/>
</dbReference>
<dbReference type="EMBL" id="VCHE01000127">
    <property type="protein sequence ID" value="KAB2570666.1"/>
    <property type="molecule type" value="Genomic_DNA"/>
</dbReference>
<dbReference type="OrthoDB" id="5417908at2759"/>
<proteinExistence type="predicted"/>
<dbReference type="Proteomes" id="UP000325902">
    <property type="component" value="Unassembled WGS sequence"/>
</dbReference>
<dbReference type="InterPro" id="IPR050830">
    <property type="entry name" value="Fungal_FAS"/>
</dbReference>
<dbReference type="PANTHER" id="PTHR10982:SF21">
    <property type="entry name" value="FATTY ACID SYNTHASE SUBUNIT BETA"/>
    <property type="match status" value="1"/>
</dbReference>
<keyword evidence="3" id="KW-1185">Reference proteome</keyword>
<name>A0A5N5CZB5_9PEZI</name>